<dbReference type="WBParaSite" id="ALUE_0000033601-mRNA-1">
    <property type="protein sequence ID" value="ALUE_0000033601-mRNA-1"/>
    <property type="gene ID" value="ALUE_0000033601"/>
</dbReference>
<name>A0A0M3HFP1_ASCLU</name>
<evidence type="ECO:0000313" key="1">
    <source>
        <dbReference type="Proteomes" id="UP000036681"/>
    </source>
</evidence>
<evidence type="ECO:0000313" key="2">
    <source>
        <dbReference type="WBParaSite" id="ALUE_0000033601-mRNA-1"/>
    </source>
</evidence>
<reference evidence="2" key="1">
    <citation type="submission" date="2017-02" db="UniProtKB">
        <authorList>
            <consortium name="WormBaseParasite"/>
        </authorList>
    </citation>
    <scope>IDENTIFICATION</scope>
</reference>
<sequence>MLMKMLVGIRIFERRGASGEARTSYSENSLQSLQDNAIWRYTPDSDVFCYNNAIITALRGYPHTSMAERYWKAVGGYCSLTWCKSRRTKFTTCG</sequence>
<dbReference type="Proteomes" id="UP000036681">
    <property type="component" value="Unplaced"/>
</dbReference>
<keyword evidence="1" id="KW-1185">Reference proteome</keyword>
<proteinExistence type="predicted"/>
<accession>A0A0M3HFP1</accession>
<protein>
    <submittedName>
        <fullName evidence="2">Uncharacterized protein</fullName>
    </submittedName>
</protein>
<dbReference type="AlphaFoldDB" id="A0A0M3HFP1"/>
<organism evidence="1 2">
    <name type="scientific">Ascaris lumbricoides</name>
    <name type="common">Giant roundworm</name>
    <dbReference type="NCBI Taxonomy" id="6252"/>
    <lineage>
        <taxon>Eukaryota</taxon>
        <taxon>Metazoa</taxon>
        <taxon>Ecdysozoa</taxon>
        <taxon>Nematoda</taxon>
        <taxon>Chromadorea</taxon>
        <taxon>Rhabditida</taxon>
        <taxon>Spirurina</taxon>
        <taxon>Ascaridomorpha</taxon>
        <taxon>Ascaridoidea</taxon>
        <taxon>Ascarididae</taxon>
        <taxon>Ascaris</taxon>
    </lineage>
</organism>